<keyword evidence="9" id="KW-0832">Ubl conjugation</keyword>
<feature type="compositionally biased region" description="Gly residues" evidence="14">
    <location>
        <begin position="452"/>
        <end position="462"/>
    </location>
</feature>
<keyword evidence="4" id="KW-1017">Isopeptide bond</keyword>
<dbReference type="PROSITE" id="PS51319">
    <property type="entry name" value="TFIIS_N"/>
    <property type="match status" value="1"/>
</dbReference>
<evidence type="ECO:0000256" key="13">
    <source>
        <dbReference type="PROSITE-ProRule" id="PRU00723"/>
    </source>
</evidence>
<dbReference type="GO" id="GO:0008270">
    <property type="term" value="F:zinc ion binding"/>
    <property type="evidence" value="ECO:0007669"/>
    <property type="project" value="UniProtKB-KW"/>
</dbReference>
<reference evidence="17" key="1">
    <citation type="submission" date="2021-01" db="EMBL/GenBank/DDBJ databases">
        <authorList>
            <person name="Corre E."/>
            <person name="Pelletier E."/>
            <person name="Niang G."/>
            <person name="Scheremetjew M."/>
            <person name="Finn R."/>
            <person name="Kale V."/>
            <person name="Holt S."/>
            <person name="Cochrane G."/>
            <person name="Meng A."/>
            <person name="Brown T."/>
            <person name="Cohen L."/>
        </authorList>
    </citation>
    <scope>NUCLEOTIDE SEQUENCE</scope>
    <source>
        <strain evidence="17">CCMP281</strain>
    </source>
</reference>
<feature type="region of interest" description="Disordered" evidence="14">
    <location>
        <begin position="173"/>
        <end position="274"/>
    </location>
</feature>
<feature type="zinc finger region" description="C3H1-type" evidence="13">
    <location>
        <begin position="629"/>
        <end position="657"/>
    </location>
</feature>
<dbReference type="Pfam" id="PF08711">
    <property type="entry name" value="Med26"/>
    <property type="match status" value="1"/>
</dbReference>
<evidence type="ECO:0000256" key="6">
    <source>
        <dbReference type="ARBA" id="ARBA00022723"/>
    </source>
</evidence>
<feature type="region of interest" description="Disordered" evidence="14">
    <location>
        <begin position="670"/>
        <end position="696"/>
    </location>
</feature>
<keyword evidence="10 12" id="KW-0539">Nucleus</keyword>
<dbReference type="SMART" id="SM00509">
    <property type="entry name" value="TFS2N"/>
    <property type="match status" value="1"/>
</dbReference>
<keyword evidence="5" id="KW-0597">Phosphoprotein</keyword>
<dbReference type="AlphaFoldDB" id="A0A7S3AVJ2"/>
<dbReference type="Gene3D" id="1.20.930.10">
    <property type="entry name" value="Conserved domain common to transcription factors TFIIS, elongin A, CRSP70"/>
    <property type="match status" value="1"/>
</dbReference>
<keyword evidence="6 13" id="KW-0479">Metal-binding</keyword>
<dbReference type="InterPro" id="IPR036855">
    <property type="entry name" value="Znf_CCCH_sf"/>
</dbReference>
<evidence type="ECO:0000256" key="5">
    <source>
        <dbReference type="ARBA" id="ARBA00022553"/>
    </source>
</evidence>
<feature type="domain" description="TFIIS N-terminal" evidence="16">
    <location>
        <begin position="68"/>
        <end position="142"/>
    </location>
</feature>
<dbReference type="InterPro" id="IPR003617">
    <property type="entry name" value="TFIIS/CRSP70_N_sub"/>
</dbReference>
<dbReference type="PROSITE" id="PS50103">
    <property type="entry name" value="ZF_C3H1"/>
    <property type="match status" value="1"/>
</dbReference>
<sequence length="696" mass="72221">MSDVEAKLMHLMESDDSIADSSKMEQLINIIGGEASLNHTAQTLIVTALMATQEGDLLSRFAHSVALDKVHSWLVDASKDSSQPERTTELLLLLGRLPMTVSSLQQSGIGKTVNKLRKSADVGVQKGAAELVVSWKAIASSAPSPTEPAGASLSQAAAPSAAISVVTTKRPLPAAAPVPEKRSKPAVEMSTEAADSSLDSALSAQALPRKASLKPDHLRPRRPVQPMSLSIPTPASRSSKPPSPLKPTPESAKSNSPSWSVPITDAGLPRAPTKRVNWAPTGSLAEIREYVIEDKKRPPASVDFRDQLAQDLEREKQTMMQQRQALLDDPILQLLRPNLPPADVASSSAPTVAAAAATTGGLQPTLPWREPPLLSETLWPAVKGDLSTEREAQRQRRARSLAREATGDVENPSEPPVGDSQPTRPDSMTPLIPLERPSEPATDPISAQSGVAGVGQGQAGGPGPTELSGLEVGNMEQMMMQQLISGNAMSGTGTMGGGSMGSMGSMGPMTGGSMNGMSSMGGLGGLGGMADGLGGCLNGGGLNGMGGGLGAMQPQQRQPQQQSNTSGGNLTEKLILQLMMQGGAQKPQSATSGVGARSGVGLGFGNMGMGANSWAQDASTRRDPTSHPKFRTKPCRYFASAGGCKNGERCTFLHLAGGSAEYDNADQGMGIGSMSGSRGGAPSRLPGLNNLQPWTS</sequence>
<evidence type="ECO:0000259" key="15">
    <source>
        <dbReference type="PROSITE" id="PS50103"/>
    </source>
</evidence>
<evidence type="ECO:0000256" key="11">
    <source>
        <dbReference type="ARBA" id="ARBA00093575"/>
    </source>
</evidence>
<evidence type="ECO:0000256" key="12">
    <source>
        <dbReference type="PROSITE-ProRule" id="PRU00649"/>
    </source>
</evidence>
<keyword evidence="3" id="KW-0488">Methylation</keyword>
<dbReference type="InterPro" id="IPR017923">
    <property type="entry name" value="TFIIS_N"/>
</dbReference>
<feature type="region of interest" description="Disordered" evidence="14">
    <location>
        <begin position="547"/>
        <end position="567"/>
    </location>
</feature>
<dbReference type="SMART" id="SM00356">
    <property type="entry name" value="ZnF_C3H1"/>
    <property type="match status" value="1"/>
</dbReference>
<dbReference type="EMBL" id="HBHX01028311">
    <property type="protein sequence ID" value="CAE0115131.1"/>
    <property type="molecule type" value="Transcribed_RNA"/>
</dbReference>
<feature type="region of interest" description="Disordered" evidence="14">
    <location>
        <begin position="384"/>
        <end position="462"/>
    </location>
</feature>
<protein>
    <recommendedName>
        <fullName evidence="2">Serine/threonine-protein phosphatase 1 regulatory subunit 10</fullName>
    </recommendedName>
</protein>
<feature type="compositionally biased region" description="Gly residues" evidence="14">
    <location>
        <begin position="670"/>
        <end position="679"/>
    </location>
</feature>
<feature type="region of interest" description="Disordered" evidence="14">
    <location>
        <begin position="342"/>
        <end position="369"/>
    </location>
</feature>
<proteinExistence type="predicted"/>
<evidence type="ECO:0000256" key="10">
    <source>
        <dbReference type="ARBA" id="ARBA00023242"/>
    </source>
</evidence>
<evidence type="ECO:0000313" key="17">
    <source>
        <dbReference type="EMBL" id="CAE0115131.1"/>
    </source>
</evidence>
<feature type="compositionally biased region" description="Low complexity" evidence="14">
    <location>
        <begin position="551"/>
        <end position="562"/>
    </location>
</feature>
<evidence type="ECO:0000256" key="1">
    <source>
        <dbReference type="ARBA" id="ARBA00004123"/>
    </source>
</evidence>
<dbReference type="GO" id="GO:0005694">
    <property type="term" value="C:chromosome"/>
    <property type="evidence" value="ECO:0007669"/>
    <property type="project" value="UniProtKB-SubCell"/>
</dbReference>
<name>A0A7S3AVJ2_9EUKA</name>
<evidence type="ECO:0000256" key="3">
    <source>
        <dbReference type="ARBA" id="ARBA00022481"/>
    </source>
</evidence>
<dbReference type="InterPro" id="IPR035441">
    <property type="entry name" value="TFIIS/LEDGF_dom_sf"/>
</dbReference>
<evidence type="ECO:0000256" key="4">
    <source>
        <dbReference type="ARBA" id="ARBA00022499"/>
    </source>
</evidence>
<keyword evidence="7 13" id="KW-0863">Zinc-finger</keyword>
<evidence type="ECO:0000256" key="7">
    <source>
        <dbReference type="ARBA" id="ARBA00022771"/>
    </source>
</evidence>
<comment type="subunit">
    <text evidence="11">Component of the PNUTS-PP1 complex (also named PTW/PP1 complex), composed of PPP1R10/PNUTS, TOX4, WDR82, and PPP1CA (or PPP1CB or PPP1CC).</text>
</comment>
<comment type="subcellular location">
    <subcellularLocation>
        <location evidence="1 12">Nucleus</location>
    </subcellularLocation>
</comment>
<gene>
    <name evidence="17" type="ORF">HERI1096_LOCUS15816</name>
</gene>
<evidence type="ECO:0000256" key="2">
    <source>
        <dbReference type="ARBA" id="ARBA00022330"/>
    </source>
</evidence>
<evidence type="ECO:0000259" key="16">
    <source>
        <dbReference type="PROSITE" id="PS51319"/>
    </source>
</evidence>
<organism evidence="17">
    <name type="scientific">Haptolina ericina</name>
    <dbReference type="NCBI Taxonomy" id="156174"/>
    <lineage>
        <taxon>Eukaryota</taxon>
        <taxon>Haptista</taxon>
        <taxon>Haptophyta</taxon>
        <taxon>Prymnesiophyceae</taxon>
        <taxon>Prymnesiales</taxon>
        <taxon>Prymnesiaceae</taxon>
        <taxon>Haptolina</taxon>
    </lineage>
</organism>
<dbReference type="SUPFAM" id="SSF47676">
    <property type="entry name" value="Conserved domain common to transcription factors TFIIS, elongin A, CRSP70"/>
    <property type="match status" value="1"/>
</dbReference>
<feature type="domain" description="C3H1-type" evidence="15">
    <location>
        <begin position="629"/>
        <end position="657"/>
    </location>
</feature>
<dbReference type="InterPro" id="IPR041367">
    <property type="entry name" value="Znf-CCCH_4"/>
</dbReference>
<evidence type="ECO:0000256" key="8">
    <source>
        <dbReference type="ARBA" id="ARBA00022833"/>
    </source>
</evidence>
<accession>A0A7S3AVJ2</accession>
<feature type="compositionally biased region" description="Low complexity" evidence="14">
    <location>
        <begin position="342"/>
        <end position="359"/>
    </location>
</feature>
<dbReference type="InterPro" id="IPR000571">
    <property type="entry name" value="Znf_CCCH"/>
</dbReference>
<dbReference type="Gene3D" id="4.10.1000.10">
    <property type="entry name" value="Zinc finger, CCCH-type"/>
    <property type="match status" value="1"/>
</dbReference>
<evidence type="ECO:0000256" key="9">
    <source>
        <dbReference type="ARBA" id="ARBA00022843"/>
    </source>
</evidence>
<dbReference type="Pfam" id="PF18044">
    <property type="entry name" value="zf-CCCH_4"/>
    <property type="match status" value="1"/>
</dbReference>
<keyword evidence="8 13" id="KW-0862">Zinc</keyword>
<dbReference type="GO" id="GO:0005634">
    <property type="term" value="C:nucleus"/>
    <property type="evidence" value="ECO:0007669"/>
    <property type="project" value="UniProtKB-SubCell"/>
</dbReference>
<feature type="compositionally biased region" description="Low complexity" evidence="14">
    <location>
        <begin position="193"/>
        <end position="204"/>
    </location>
</feature>
<evidence type="ECO:0000256" key="14">
    <source>
        <dbReference type="SAM" id="MobiDB-lite"/>
    </source>
</evidence>
<dbReference type="SUPFAM" id="SSF90229">
    <property type="entry name" value="CCCH zinc finger"/>
    <property type="match status" value="1"/>
</dbReference>